<evidence type="ECO:0000313" key="2">
    <source>
        <dbReference type="EMBL" id="WIV20403.1"/>
    </source>
</evidence>
<sequence length="283" mass="32140">MQGKVLEVSTAERLERSEIEYMIDRMKAMEERPGNPMGIEIQYFGEAVAFYSREMPWPQFNTVKGISSAEESYLPEIMMFYRSRDRNPQIEITPLRAEPTLFRSLTAHGFFQSSFHATLYTECKKETNSSLEKKTNDIENIQIVEISSHQFDDYATVHCLGTGLPISGIPHIADNNRILHGRKGWKYYVAYDNNEPVGAAIAYMQGNTASLTFATTLPAYRNRGIQTLLIERRMRDAVQEGCNLIVGQASYLSSSFRNMQRAGLQLGYTRSTWSSLTPLSGLM</sequence>
<feature type="domain" description="N-acetyltransferase" evidence="1">
    <location>
        <begin position="141"/>
        <end position="283"/>
    </location>
</feature>
<proteinExistence type="predicted"/>
<keyword evidence="2" id="KW-0808">Transferase</keyword>
<organism evidence="2 3">
    <name type="scientific">Paenibacillus polygoni</name>
    <dbReference type="NCBI Taxonomy" id="3050112"/>
    <lineage>
        <taxon>Bacteria</taxon>
        <taxon>Bacillati</taxon>
        <taxon>Bacillota</taxon>
        <taxon>Bacilli</taxon>
        <taxon>Bacillales</taxon>
        <taxon>Paenibacillaceae</taxon>
        <taxon>Paenibacillus</taxon>
    </lineage>
</organism>
<evidence type="ECO:0000259" key="1">
    <source>
        <dbReference type="PROSITE" id="PS51186"/>
    </source>
</evidence>
<keyword evidence="2" id="KW-0012">Acyltransferase</keyword>
<protein>
    <submittedName>
        <fullName evidence="2">GNAT family N-acetyltransferase</fullName>
        <ecNumber evidence="2">2.3.1.-</ecNumber>
    </submittedName>
</protein>
<dbReference type="EC" id="2.3.1.-" evidence="2"/>
<name>A0ABY8X5S1_9BACL</name>
<dbReference type="InterPro" id="IPR000182">
    <property type="entry name" value="GNAT_dom"/>
</dbReference>
<reference evidence="2 3" key="1">
    <citation type="submission" date="2023-06" db="EMBL/GenBank/DDBJ databases">
        <title>Paenibacillus polygonum sp. nov., an endophytic bacterium, isolated from Polygonum lapathifolium L. in Nanji Wetland National Nature Reserve, South of Poyang Lake, Jiangxi Province, China.</title>
        <authorList>
            <person name="Yu Z."/>
        </authorList>
    </citation>
    <scope>NUCLEOTIDE SEQUENCE [LARGE SCALE GENOMIC DNA]</scope>
    <source>
        <strain evidence="2 3">C31</strain>
    </source>
</reference>
<gene>
    <name evidence="2" type="ORF">QPK24_06840</name>
</gene>
<accession>A0ABY8X5S1</accession>
<dbReference type="PROSITE" id="PS51186">
    <property type="entry name" value="GNAT"/>
    <property type="match status" value="1"/>
</dbReference>
<dbReference type="SUPFAM" id="SSF55729">
    <property type="entry name" value="Acyl-CoA N-acyltransferases (Nat)"/>
    <property type="match status" value="1"/>
</dbReference>
<evidence type="ECO:0000313" key="3">
    <source>
        <dbReference type="Proteomes" id="UP001236415"/>
    </source>
</evidence>
<dbReference type="InterPro" id="IPR016181">
    <property type="entry name" value="Acyl_CoA_acyltransferase"/>
</dbReference>
<dbReference type="Pfam" id="PF00583">
    <property type="entry name" value="Acetyltransf_1"/>
    <property type="match status" value="1"/>
</dbReference>
<dbReference type="RefSeq" id="WP_285747304.1">
    <property type="nucleotide sequence ID" value="NZ_CP127162.1"/>
</dbReference>
<dbReference type="Gene3D" id="3.40.630.30">
    <property type="match status" value="1"/>
</dbReference>
<dbReference type="GO" id="GO:0016746">
    <property type="term" value="F:acyltransferase activity"/>
    <property type="evidence" value="ECO:0007669"/>
    <property type="project" value="UniProtKB-KW"/>
</dbReference>
<dbReference type="Proteomes" id="UP001236415">
    <property type="component" value="Chromosome"/>
</dbReference>
<dbReference type="CDD" id="cd04301">
    <property type="entry name" value="NAT_SF"/>
    <property type="match status" value="1"/>
</dbReference>
<keyword evidence="3" id="KW-1185">Reference proteome</keyword>
<dbReference type="EMBL" id="CP127162">
    <property type="protein sequence ID" value="WIV20403.1"/>
    <property type="molecule type" value="Genomic_DNA"/>
</dbReference>